<sequence length="106" mass="11905">MYILSFFFSCSLSLYICFARSSHRSFCVDSYICCVLGVLICVLLLVMTCCVSSVLFLCSIDDVDSLCSFCVVMCSLCVQCLMHCDFHFVLTCQIDGLDSSFWCVVM</sequence>
<evidence type="ECO:0000256" key="1">
    <source>
        <dbReference type="SAM" id="Phobius"/>
    </source>
</evidence>
<evidence type="ECO:0000313" key="3">
    <source>
        <dbReference type="EMBL" id="KAJ8305271.1"/>
    </source>
</evidence>
<keyword evidence="2" id="KW-0732">Signal</keyword>
<reference evidence="3 4" key="1">
    <citation type="submission" date="2022-12" db="EMBL/GenBank/DDBJ databases">
        <title>Chromosome-level genome of Tegillarca granosa.</title>
        <authorList>
            <person name="Kim J."/>
        </authorList>
    </citation>
    <scope>NUCLEOTIDE SEQUENCE [LARGE SCALE GENOMIC DNA]</scope>
    <source>
        <strain evidence="3">Teg-2019</strain>
        <tissue evidence="3">Adductor muscle</tissue>
    </source>
</reference>
<keyword evidence="4" id="KW-1185">Reference proteome</keyword>
<proteinExistence type="predicted"/>
<gene>
    <name evidence="3" type="ORF">KUTeg_015816</name>
</gene>
<feature type="signal peptide" evidence="2">
    <location>
        <begin position="1"/>
        <end position="19"/>
    </location>
</feature>
<keyword evidence="1" id="KW-0472">Membrane</keyword>
<evidence type="ECO:0008006" key="5">
    <source>
        <dbReference type="Google" id="ProtNLM"/>
    </source>
</evidence>
<keyword evidence="1" id="KW-0812">Transmembrane</keyword>
<evidence type="ECO:0000313" key="4">
    <source>
        <dbReference type="Proteomes" id="UP001217089"/>
    </source>
</evidence>
<comment type="caution">
    <text evidence="3">The sequence shown here is derived from an EMBL/GenBank/DDBJ whole genome shotgun (WGS) entry which is preliminary data.</text>
</comment>
<accession>A0ABQ9EJ40</accession>
<evidence type="ECO:0000256" key="2">
    <source>
        <dbReference type="SAM" id="SignalP"/>
    </source>
</evidence>
<feature type="chain" id="PRO_5046261224" description="NADH dehydrogenase subunit 4L" evidence="2">
    <location>
        <begin position="20"/>
        <end position="106"/>
    </location>
</feature>
<organism evidence="3 4">
    <name type="scientific">Tegillarca granosa</name>
    <name type="common">Malaysian cockle</name>
    <name type="synonym">Anadara granosa</name>
    <dbReference type="NCBI Taxonomy" id="220873"/>
    <lineage>
        <taxon>Eukaryota</taxon>
        <taxon>Metazoa</taxon>
        <taxon>Spiralia</taxon>
        <taxon>Lophotrochozoa</taxon>
        <taxon>Mollusca</taxon>
        <taxon>Bivalvia</taxon>
        <taxon>Autobranchia</taxon>
        <taxon>Pteriomorphia</taxon>
        <taxon>Arcoida</taxon>
        <taxon>Arcoidea</taxon>
        <taxon>Arcidae</taxon>
        <taxon>Tegillarca</taxon>
    </lineage>
</organism>
<keyword evidence="1" id="KW-1133">Transmembrane helix</keyword>
<dbReference type="Proteomes" id="UP001217089">
    <property type="component" value="Unassembled WGS sequence"/>
</dbReference>
<name>A0ABQ9EJ40_TEGGR</name>
<feature type="transmembrane region" description="Helical" evidence="1">
    <location>
        <begin position="35"/>
        <end position="58"/>
    </location>
</feature>
<protein>
    <recommendedName>
        <fullName evidence="5">NADH dehydrogenase subunit 4L</fullName>
    </recommendedName>
</protein>
<dbReference type="EMBL" id="JARBDR010000813">
    <property type="protein sequence ID" value="KAJ8305271.1"/>
    <property type="molecule type" value="Genomic_DNA"/>
</dbReference>